<dbReference type="Proteomes" id="UP001595908">
    <property type="component" value="Unassembled WGS sequence"/>
</dbReference>
<name>A0ABV9VGI1_STRAZ</name>
<dbReference type="EMBL" id="JBHSJE010000006">
    <property type="protein sequence ID" value="MFC4981270.1"/>
    <property type="molecule type" value="Genomic_DNA"/>
</dbReference>
<evidence type="ECO:0000256" key="1">
    <source>
        <dbReference type="SAM" id="MobiDB-lite"/>
    </source>
</evidence>
<reference evidence="3" key="1">
    <citation type="journal article" date="2019" name="Int. J. Syst. Evol. Microbiol.">
        <title>The Global Catalogue of Microorganisms (GCM) 10K type strain sequencing project: providing services to taxonomists for standard genome sequencing and annotation.</title>
        <authorList>
            <consortium name="The Broad Institute Genomics Platform"/>
            <consortium name="The Broad Institute Genome Sequencing Center for Infectious Disease"/>
            <person name="Wu L."/>
            <person name="Ma J."/>
        </authorList>
    </citation>
    <scope>NUCLEOTIDE SEQUENCE [LARGE SCALE GENOMIC DNA]</scope>
    <source>
        <strain evidence="3">ICMP 257</strain>
    </source>
</reference>
<comment type="caution">
    <text evidence="2">The sequence shown here is derived from an EMBL/GenBank/DDBJ whole genome shotgun (WGS) entry which is preliminary data.</text>
</comment>
<proteinExistence type="predicted"/>
<feature type="compositionally biased region" description="Pro residues" evidence="1">
    <location>
        <begin position="276"/>
        <end position="300"/>
    </location>
</feature>
<feature type="region of interest" description="Disordered" evidence="1">
    <location>
        <begin position="255"/>
        <end position="345"/>
    </location>
</feature>
<organism evidence="2 3">
    <name type="scientific">Streptomyces atroolivaceus</name>
    <dbReference type="NCBI Taxonomy" id="66869"/>
    <lineage>
        <taxon>Bacteria</taxon>
        <taxon>Bacillati</taxon>
        <taxon>Actinomycetota</taxon>
        <taxon>Actinomycetes</taxon>
        <taxon>Kitasatosporales</taxon>
        <taxon>Streptomycetaceae</taxon>
        <taxon>Streptomyces</taxon>
    </lineage>
</organism>
<keyword evidence="3" id="KW-1185">Reference proteome</keyword>
<feature type="compositionally biased region" description="Low complexity" evidence="1">
    <location>
        <begin position="334"/>
        <end position="345"/>
    </location>
</feature>
<evidence type="ECO:0000313" key="3">
    <source>
        <dbReference type="Proteomes" id="UP001595908"/>
    </source>
</evidence>
<gene>
    <name evidence="2" type="ORF">ACFPL4_23405</name>
</gene>
<dbReference type="RefSeq" id="WP_063746181.1">
    <property type="nucleotide sequence ID" value="NZ_JBHSJE010000006.1"/>
</dbReference>
<protein>
    <submittedName>
        <fullName evidence="2">Uncharacterized protein</fullName>
    </submittedName>
</protein>
<sequence>MQINGAEQRRGHVLMIAGDSATRRRTVQVLPSENLAALSMVPVSALLESSLPSDTTYLDGLHDQNALLVRLRAAAATPGPLFVYLSGRLTTDRRGQQLYLALSRTTTSTARYTALPWEWLGIELRTRPQGLTTVVFDLAADKGAWPLLKEYGTLPASTAAEVFGVVTPPGFVGDEGVSTYTRHWIEQLRRSPERPTNARLHAFTVSAAALPPGALVLPRAPEIAAYEPVRQPTTNAPRGLAGNAPFLPHHRRADVSAEPDRPVRHPVPDHALAPDQQPPQPGPVFRPPAGPSGTPPPVPGPTDDDRRPAMPGHRPRTDQARQPARTRQRDIVVQQQTAPAPSLLPAPTALVAQDPRPHIHALAQAGRHTEAALLAQMWEQHALQTGGFDSPLATQWVEIRADLAKMSGNFMLATQLWIGAGQARLVRQSPDAPEVLSAAKSAHYCWTQLRDVAKARECGPDLVSLLRALPSLDRRHLTVAQQRLEFLHGAPDES</sequence>
<dbReference type="GeneID" id="31236824"/>
<feature type="compositionally biased region" description="Basic and acidic residues" evidence="1">
    <location>
        <begin position="255"/>
        <end position="268"/>
    </location>
</feature>
<evidence type="ECO:0000313" key="2">
    <source>
        <dbReference type="EMBL" id="MFC4981270.1"/>
    </source>
</evidence>
<accession>A0ABV9VGI1</accession>